<keyword evidence="3 10" id="KW-0001">2Fe-2S</keyword>
<dbReference type="AlphaFoldDB" id="A0A1T4MJK9"/>
<evidence type="ECO:0000256" key="4">
    <source>
        <dbReference type="ARBA" id="ARBA00022723"/>
    </source>
</evidence>
<feature type="binding site" evidence="10">
    <location>
        <position position="255"/>
    </location>
    <ligand>
        <name>[2Fe-2S] cluster</name>
        <dbReference type="ChEBI" id="CHEBI:190135"/>
    </ligand>
</feature>
<dbReference type="EMBL" id="FUWM01000011">
    <property type="protein sequence ID" value="SJZ66944.1"/>
    <property type="molecule type" value="Genomic_DNA"/>
</dbReference>
<dbReference type="STRING" id="142842.SAMN02745118_01482"/>
<feature type="binding site" evidence="10">
    <location>
        <position position="252"/>
    </location>
    <ligand>
        <name>[2Fe-2S] cluster</name>
        <dbReference type="ChEBI" id="CHEBI:190135"/>
    </ligand>
</feature>
<feature type="domain" description="FAD-binding FR-type" evidence="11">
    <location>
        <begin position="8"/>
        <end position="108"/>
    </location>
</feature>
<dbReference type="PRINTS" id="PR00410">
    <property type="entry name" value="PHEHYDRXLASE"/>
</dbReference>
<dbReference type="Pfam" id="PF00175">
    <property type="entry name" value="NAD_binding_1"/>
    <property type="match status" value="1"/>
</dbReference>
<dbReference type="InterPro" id="IPR017938">
    <property type="entry name" value="Riboflavin_synthase-like_b-brl"/>
</dbReference>
<dbReference type="GO" id="GO:0016491">
    <property type="term" value="F:oxidoreductase activity"/>
    <property type="evidence" value="ECO:0007669"/>
    <property type="project" value="InterPro"/>
</dbReference>
<dbReference type="PIRSF" id="PIRSF006816">
    <property type="entry name" value="Cyc3_hyd_g"/>
    <property type="match status" value="1"/>
</dbReference>
<feature type="binding site" evidence="10">
    <location>
        <position position="263"/>
    </location>
    <ligand>
        <name>[2Fe-2S] cluster</name>
        <dbReference type="ChEBI" id="CHEBI:190135"/>
    </ligand>
</feature>
<evidence type="ECO:0000259" key="11">
    <source>
        <dbReference type="PROSITE" id="PS51384"/>
    </source>
</evidence>
<dbReference type="InterPro" id="IPR039261">
    <property type="entry name" value="FNR_nucleotide-bd"/>
</dbReference>
<dbReference type="InterPro" id="IPR012165">
    <property type="entry name" value="Cyt_c3_hydrogenase_gsu"/>
</dbReference>
<dbReference type="SUPFAM" id="SSF63380">
    <property type="entry name" value="Riboflavin synthase domain-like"/>
    <property type="match status" value="1"/>
</dbReference>
<evidence type="ECO:0000313" key="13">
    <source>
        <dbReference type="Proteomes" id="UP000190625"/>
    </source>
</evidence>
<dbReference type="Gene3D" id="2.40.30.10">
    <property type="entry name" value="Translation factors"/>
    <property type="match status" value="1"/>
</dbReference>
<evidence type="ECO:0000256" key="5">
    <source>
        <dbReference type="ARBA" id="ARBA00022827"/>
    </source>
</evidence>
<keyword evidence="5" id="KW-0274">FAD</keyword>
<dbReference type="InterPro" id="IPR050353">
    <property type="entry name" value="PyrK_electron_transfer"/>
</dbReference>
<dbReference type="GO" id="GO:0046872">
    <property type="term" value="F:metal ion binding"/>
    <property type="evidence" value="ECO:0007669"/>
    <property type="project" value="UniProtKB-KW"/>
</dbReference>
<dbReference type="PANTHER" id="PTHR43513">
    <property type="entry name" value="DIHYDROOROTATE DEHYDROGENASE B (NAD(+)), ELECTRON TRANSFER SUBUNIT"/>
    <property type="match status" value="1"/>
</dbReference>
<dbReference type="Proteomes" id="UP000190625">
    <property type="component" value="Unassembled WGS sequence"/>
</dbReference>
<protein>
    <submittedName>
        <fullName evidence="12">NAD(P)H-flavin reductase</fullName>
    </submittedName>
</protein>
<keyword evidence="2" id="KW-0285">Flavoprotein</keyword>
<dbReference type="InterPro" id="IPR001433">
    <property type="entry name" value="OxRdtase_FAD/NAD-bd"/>
</dbReference>
<keyword evidence="1" id="KW-0813">Transport</keyword>
<dbReference type="Gene3D" id="3.40.50.80">
    <property type="entry name" value="Nucleotide-binding domain of ferredoxin-NADP reductase (FNR) module"/>
    <property type="match status" value="1"/>
</dbReference>
<dbReference type="GO" id="GO:0050660">
    <property type="term" value="F:flavin adenine dinucleotide binding"/>
    <property type="evidence" value="ECO:0007669"/>
    <property type="project" value="InterPro"/>
</dbReference>
<keyword evidence="8 10" id="KW-0411">Iron-sulfur</keyword>
<dbReference type="InterPro" id="IPR019480">
    <property type="entry name" value="Dihydroorotate_DH_Fe-S-bd"/>
</dbReference>
<dbReference type="OrthoDB" id="9796486at2"/>
<evidence type="ECO:0000256" key="6">
    <source>
        <dbReference type="ARBA" id="ARBA00022982"/>
    </source>
</evidence>
<dbReference type="GO" id="GO:0006221">
    <property type="term" value="P:pyrimidine nucleotide biosynthetic process"/>
    <property type="evidence" value="ECO:0007669"/>
    <property type="project" value="InterPro"/>
</dbReference>
<keyword evidence="6" id="KW-0249">Electron transport</keyword>
<organism evidence="12 13">
    <name type="scientific">Selenihalanaerobacter shriftii</name>
    <dbReference type="NCBI Taxonomy" id="142842"/>
    <lineage>
        <taxon>Bacteria</taxon>
        <taxon>Bacillati</taxon>
        <taxon>Bacillota</taxon>
        <taxon>Clostridia</taxon>
        <taxon>Halanaerobiales</taxon>
        <taxon>Halobacteroidaceae</taxon>
        <taxon>Selenihalanaerobacter</taxon>
    </lineage>
</organism>
<keyword evidence="4 10" id="KW-0479">Metal-binding</keyword>
<feature type="binding site" evidence="10">
    <location>
        <position position="247"/>
    </location>
    <ligand>
        <name>[2Fe-2S] cluster</name>
        <dbReference type="ChEBI" id="CHEBI:190135"/>
    </ligand>
</feature>
<evidence type="ECO:0000256" key="9">
    <source>
        <dbReference type="ARBA" id="ARBA00034078"/>
    </source>
</evidence>
<gene>
    <name evidence="12" type="ORF">SAMN02745118_01482</name>
</gene>
<name>A0A1T4MJK9_9FIRM</name>
<sequence>MCNCDNPLRPYSATIIDVRDESAEIKTFKVVLDDEEMMENFNQEPGQCAQLSIMGVGEAMISITSPRTRSEYLEFSIAAVGKLTDVIHEFEEGDKIALRGPLGNNFPYEDMKGKDLVFIAGGIGLAPLRSLINFVFDNREDYGHIDIIYGARSPEHLCFKDEIFNVWPEIDDVDVHLTVDDADEDDDWDGRTGYVPDYLKDIDPNSENKMTVTCGPPIMIKFVLEALQEMGFEDEQIITTLELNMKCGIGKCGRCNIGSKYVCLDGPVFDLTELKELPIDKEF</sequence>
<accession>A0A1T4MJK9</accession>
<evidence type="ECO:0000256" key="8">
    <source>
        <dbReference type="ARBA" id="ARBA00023014"/>
    </source>
</evidence>
<evidence type="ECO:0000256" key="3">
    <source>
        <dbReference type="ARBA" id="ARBA00022714"/>
    </source>
</evidence>
<dbReference type="CDD" id="cd06221">
    <property type="entry name" value="sulfite_reductase_like"/>
    <property type="match status" value="1"/>
</dbReference>
<dbReference type="RefSeq" id="WP_078809958.1">
    <property type="nucleotide sequence ID" value="NZ_FUWM01000011.1"/>
</dbReference>
<keyword evidence="7 10" id="KW-0408">Iron</keyword>
<proteinExistence type="predicted"/>
<evidence type="ECO:0000313" key="12">
    <source>
        <dbReference type="EMBL" id="SJZ66944.1"/>
    </source>
</evidence>
<comment type="cofactor">
    <cofactor evidence="10">
        <name>[2Fe-2S] cluster</name>
        <dbReference type="ChEBI" id="CHEBI:190135"/>
    </cofactor>
    <text evidence="10">Binds 1 [2Fe-2S] cluster per subunit.</text>
</comment>
<reference evidence="13" key="1">
    <citation type="submission" date="2017-02" db="EMBL/GenBank/DDBJ databases">
        <authorList>
            <person name="Varghese N."/>
            <person name="Submissions S."/>
        </authorList>
    </citation>
    <scope>NUCLEOTIDE SEQUENCE [LARGE SCALE GENOMIC DNA]</scope>
    <source>
        <strain evidence="13">ATCC BAA-73</strain>
    </source>
</reference>
<evidence type="ECO:0000256" key="1">
    <source>
        <dbReference type="ARBA" id="ARBA00022448"/>
    </source>
</evidence>
<dbReference type="PROSITE" id="PS51384">
    <property type="entry name" value="FAD_FR"/>
    <property type="match status" value="1"/>
</dbReference>
<dbReference type="Pfam" id="PF10418">
    <property type="entry name" value="DHODB_Fe-S_bind"/>
    <property type="match status" value="1"/>
</dbReference>
<dbReference type="InterPro" id="IPR017927">
    <property type="entry name" value="FAD-bd_FR_type"/>
</dbReference>
<keyword evidence="13" id="KW-1185">Reference proteome</keyword>
<comment type="cofactor">
    <cofactor evidence="9">
        <name>[2Fe-2S] cluster</name>
        <dbReference type="ChEBI" id="CHEBI:190135"/>
    </cofactor>
</comment>
<dbReference type="InterPro" id="IPR037117">
    <property type="entry name" value="Dihydroorotate_DH_ele_sf"/>
</dbReference>
<dbReference type="GO" id="GO:0051537">
    <property type="term" value="F:2 iron, 2 sulfur cluster binding"/>
    <property type="evidence" value="ECO:0007669"/>
    <property type="project" value="UniProtKB-KW"/>
</dbReference>
<evidence type="ECO:0000256" key="2">
    <source>
        <dbReference type="ARBA" id="ARBA00022630"/>
    </source>
</evidence>
<evidence type="ECO:0000256" key="10">
    <source>
        <dbReference type="PIRSR" id="PIRSR006816-2"/>
    </source>
</evidence>
<dbReference type="PANTHER" id="PTHR43513:SF1">
    <property type="entry name" value="ANAEROBIC SULFITE REDUCTASE SUBUNIT B"/>
    <property type="match status" value="1"/>
</dbReference>
<dbReference type="SUPFAM" id="SSF52343">
    <property type="entry name" value="Ferredoxin reductase-like, C-terminal NADP-linked domain"/>
    <property type="match status" value="1"/>
</dbReference>
<dbReference type="Gene3D" id="2.10.240.10">
    <property type="entry name" value="Dihydroorotate dehydrogenase, electron transfer subunit"/>
    <property type="match status" value="1"/>
</dbReference>
<evidence type="ECO:0000256" key="7">
    <source>
        <dbReference type="ARBA" id="ARBA00023004"/>
    </source>
</evidence>